<keyword evidence="8" id="KW-0472">Membrane</keyword>
<reference evidence="12" key="3">
    <citation type="submission" date="2018-08" db="EMBL/GenBank/DDBJ databases">
        <title>Leveraging single-cell genomics to expand the Fungal Tree of Life.</title>
        <authorList>
            <consortium name="DOE Joint Genome Institute"/>
            <person name="Ahrendt S.R."/>
            <person name="Quandt C.A."/>
            <person name="Ciobanu D."/>
            <person name="Clum A."/>
            <person name="Salamov A."/>
            <person name="Andreopoulos B."/>
            <person name="Cheng J.-F."/>
            <person name="Woyke T."/>
            <person name="Pelin A."/>
            <person name="Henrissat B."/>
            <person name="Reynolds N."/>
            <person name="Benny G.L."/>
            <person name="Smith M.E."/>
            <person name="James T.Y."/>
            <person name="Grigoriev I.V."/>
        </authorList>
    </citation>
    <scope>NUCLEOTIDE SEQUENCE</scope>
    <source>
        <strain evidence="12">ATCC 52028</strain>
    </source>
</reference>
<dbReference type="STRING" id="1555241.A0A4P9XD60"/>
<dbReference type="PANTHER" id="PTHR11693">
    <property type="entry name" value="ATP SYNTHASE GAMMA CHAIN"/>
    <property type="match status" value="1"/>
</dbReference>
<protein>
    <recommendedName>
        <fullName evidence="11">ATP synthase subunit gamma</fullName>
    </recommendedName>
</protein>
<dbReference type="Gene3D" id="1.10.287.80">
    <property type="entry name" value="ATP synthase, gamma subunit, helix hairpin domain"/>
    <property type="match status" value="1"/>
</dbReference>
<dbReference type="GO" id="GO:0005743">
    <property type="term" value="C:mitochondrial inner membrane"/>
    <property type="evidence" value="ECO:0007669"/>
    <property type="project" value="UniProtKB-SubCell"/>
</dbReference>
<keyword evidence="15" id="KW-1185">Reference proteome</keyword>
<evidence type="ECO:0000313" key="13">
    <source>
        <dbReference type="EMBL" id="RKP03427.1"/>
    </source>
</evidence>
<reference evidence="14 15" key="1">
    <citation type="journal article" date="2018" name="Nat. Microbiol.">
        <title>Leveraging single-cell genomics to expand the fungal tree of life.</title>
        <authorList>
            <person name="Ahrendt S.R."/>
            <person name="Quandt C.A."/>
            <person name="Ciobanu D."/>
            <person name="Clum A."/>
            <person name="Salamov A."/>
            <person name="Andreopoulos B."/>
            <person name="Cheng J.F."/>
            <person name="Woyke T."/>
            <person name="Pelin A."/>
            <person name="Henrissat B."/>
            <person name="Reynolds N.K."/>
            <person name="Benny G.L."/>
            <person name="Smith M.E."/>
            <person name="James T.Y."/>
            <person name="Grigoriev I.V."/>
        </authorList>
    </citation>
    <scope>NUCLEOTIDE SEQUENCE [LARGE SCALE GENOMIC DNA]</scope>
    <source>
        <strain evidence="14 15">ATCC 52028</strain>
    </source>
</reference>
<reference evidence="13" key="2">
    <citation type="submission" date="2018-04" db="EMBL/GenBank/DDBJ databases">
        <title>Leveraging single-cell genomics to expand the Fungal Tree of Life.</title>
        <authorList>
            <consortium name="DOE Joint Genome Institute"/>
            <person name="Ahrendt S.R."/>
            <person name="Quandt C.A."/>
            <person name="Ciobanu D."/>
            <person name="Clum A."/>
            <person name="Salamov A."/>
            <person name="Andreopoulos B."/>
            <person name="Cheng J.-F."/>
            <person name="Woyke T."/>
            <person name="Pelin A."/>
            <person name="Henrissat B."/>
            <person name="Benny G.L."/>
            <person name="Smith M.E."/>
            <person name="James T.Y."/>
            <person name="Grigoriev I.V."/>
        </authorList>
    </citation>
    <scope>NUCLEOTIDE SEQUENCE</scope>
    <source>
        <strain evidence="13">ATCC 52028</strain>
    </source>
</reference>
<comment type="subunit">
    <text evidence="11">F-type ATPases have 2 components, CF(1) - the catalytic core - and CF(0) - the membrane proton channel. CF(1) and CF(0) have multiple subunits.</text>
</comment>
<evidence type="ECO:0000256" key="5">
    <source>
        <dbReference type="ARBA" id="ARBA00022792"/>
    </source>
</evidence>
<evidence type="ECO:0000256" key="11">
    <source>
        <dbReference type="RuleBase" id="RU004001"/>
    </source>
</evidence>
<keyword evidence="5" id="KW-0999">Mitochondrion inner membrane</keyword>
<keyword evidence="4 11" id="KW-0375">Hydrogen ion transport</keyword>
<dbReference type="PIRSF" id="PIRSF039089">
    <property type="entry name" value="ATP_synthase_gamma"/>
    <property type="match status" value="1"/>
</dbReference>
<accession>A0A4P9XD60</accession>
<comment type="subcellular location">
    <subcellularLocation>
        <location evidence="1">Mitochondrion inner membrane</location>
        <topology evidence="1">Peripheral membrane protein</topology>
    </subcellularLocation>
</comment>
<evidence type="ECO:0000256" key="4">
    <source>
        <dbReference type="ARBA" id="ARBA00022781"/>
    </source>
</evidence>
<dbReference type="PRINTS" id="PR00126">
    <property type="entry name" value="ATPASEGAMMA"/>
</dbReference>
<keyword evidence="6 11" id="KW-0406">Ion transport</keyword>
<dbReference type="EMBL" id="ML014123">
    <property type="protein sequence ID" value="RKP03427.1"/>
    <property type="molecule type" value="Genomic_DNA"/>
</dbReference>
<sequence length="273" mass="30158">MAQQTRTLTTKEIQLRLKSVSNIAKITKSMKMIASTKVNKATRNMEVARAYGQSSNSFFKLAETQEPEAKNELVIAVSSDRGLCGGIHSSISKGVKKHLAKHENVQLVTLGQKVKAQLSRAARDQFVYSFEAVAKNLPTWTESALIADTLIKQGVTFDSAKIFYNKFNSVISYECTPISIFTEDVIAASPQIAKYEVDEAELKNFEEFAMANSLYWAIAEGYASEMAAKRAAMENATKNADEMIQKLTITYNRSRQAAITNELIDIITGASAM</sequence>
<evidence type="ECO:0000256" key="9">
    <source>
        <dbReference type="ARBA" id="ARBA00023196"/>
    </source>
</evidence>
<dbReference type="AlphaFoldDB" id="A0A4P9XD60"/>
<evidence type="ECO:0000313" key="14">
    <source>
        <dbReference type="Proteomes" id="UP000268535"/>
    </source>
</evidence>
<dbReference type="Pfam" id="PF00231">
    <property type="entry name" value="ATP-synt"/>
    <property type="match status" value="1"/>
</dbReference>
<dbReference type="PANTHER" id="PTHR11693:SF22">
    <property type="entry name" value="ATP SYNTHASE SUBUNIT GAMMA, MITOCHONDRIAL"/>
    <property type="match status" value="1"/>
</dbReference>
<evidence type="ECO:0000256" key="2">
    <source>
        <dbReference type="ARBA" id="ARBA00007681"/>
    </source>
</evidence>
<keyword evidence="7" id="KW-0496">Mitochondrion</keyword>
<keyword evidence="9 11" id="KW-0139">CF(1)</keyword>
<dbReference type="InterPro" id="IPR023632">
    <property type="entry name" value="ATP_synth_F1_gsu_CS"/>
</dbReference>
<proteinExistence type="inferred from homology"/>
<organism evidence="13 15">
    <name type="scientific">Caulochytrium protostelioides</name>
    <dbReference type="NCBI Taxonomy" id="1555241"/>
    <lineage>
        <taxon>Eukaryota</taxon>
        <taxon>Fungi</taxon>
        <taxon>Fungi incertae sedis</taxon>
        <taxon>Chytridiomycota</taxon>
        <taxon>Chytridiomycota incertae sedis</taxon>
        <taxon>Chytridiomycetes</taxon>
        <taxon>Caulochytriales</taxon>
        <taxon>Caulochytriaceae</taxon>
        <taxon>Caulochytrium</taxon>
    </lineage>
</organism>
<dbReference type="Proteomes" id="UP000274922">
    <property type="component" value="Unassembled WGS sequence"/>
</dbReference>
<dbReference type="Gene3D" id="3.40.1380.10">
    <property type="match status" value="1"/>
</dbReference>
<gene>
    <name evidence="12" type="ORF">CAUPRSCDRAFT_9719</name>
    <name evidence="13" type="ORF">CXG81DRAFT_29275</name>
</gene>
<keyword evidence="10 11" id="KW-0066">ATP synthesis</keyword>
<dbReference type="GO" id="GO:0046933">
    <property type="term" value="F:proton-transporting ATP synthase activity, rotational mechanism"/>
    <property type="evidence" value="ECO:0007669"/>
    <property type="project" value="InterPro"/>
</dbReference>
<evidence type="ECO:0000256" key="8">
    <source>
        <dbReference type="ARBA" id="ARBA00023136"/>
    </source>
</evidence>
<dbReference type="InterPro" id="IPR000131">
    <property type="entry name" value="ATP_synth_F1_gsu"/>
</dbReference>
<evidence type="ECO:0000256" key="10">
    <source>
        <dbReference type="ARBA" id="ARBA00023310"/>
    </source>
</evidence>
<dbReference type="Proteomes" id="UP000268535">
    <property type="component" value="Unassembled WGS sequence"/>
</dbReference>
<comment type="similarity">
    <text evidence="2 11">Belongs to the ATPase gamma chain family.</text>
</comment>
<keyword evidence="3 11" id="KW-0813">Transport</keyword>
<dbReference type="PROSITE" id="PS00153">
    <property type="entry name" value="ATPASE_GAMMA"/>
    <property type="match status" value="1"/>
</dbReference>
<dbReference type="EMBL" id="ML009136">
    <property type="protein sequence ID" value="RKO97955.1"/>
    <property type="molecule type" value="Genomic_DNA"/>
</dbReference>
<dbReference type="NCBIfam" id="TIGR01146">
    <property type="entry name" value="ATPsyn_F1gamma"/>
    <property type="match status" value="1"/>
</dbReference>
<dbReference type="OrthoDB" id="239812at2759"/>
<evidence type="ECO:0000256" key="6">
    <source>
        <dbReference type="ARBA" id="ARBA00023065"/>
    </source>
</evidence>
<evidence type="ECO:0000313" key="15">
    <source>
        <dbReference type="Proteomes" id="UP000274922"/>
    </source>
</evidence>
<evidence type="ECO:0000313" key="12">
    <source>
        <dbReference type="EMBL" id="RKO97955.1"/>
    </source>
</evidence>
<dbReference type="FunFam" id="3.40.1380.10:FF:000003">
    <property type="entry name" value="ATP synthase subunit gamma"/>
    <property type="match status" value="1"/>
</dbReference>
<evidence type="ECO:0000256" key="3">
    <source>
        <dbReference type="ARBA" id="ARBA00022448"/>
    </source>
</evidence>
<name>A0A4P9XD60_9FUNG</name>
<evidence type="ECO:0000256" key="1">
    <source>
        <dbReference type="ARBA" id="ARBA00004637"/>
    </source>
</evidence>
<dbReference type="CDD" id="cd12151">
    <property type="entry name" value="F1-ATPase_gamma"/>
    <property type="match status" value="1"/>
</dbReference>
<evidence type="ECO:0000256" key="7">
    <source>
        <dbReference type="ARBA" id="ARBA00023128"/>
    </source>
</evidence>
<dbReference type="InterPro" id="IPR035968">
    <property type="entry name" value="ATP_synth_F1_ATPase_gsu"/>
</dbReference>
<dbReference type="SUPFAM" id="SSF52943">
    <property type="entry name" value="ATP synthase (F1-ATPase), gamma subunit"/>
    <property type="match status" value="1"/>
</dbReference>
<dbReference type="GO" id="GO:0045259">
    <property type="term" value="C:proton-transporting ATP synthase complex"/>
    <property type="evidence" value="ECO:0007669"/>
    <property type="project" value="UniProtKB-KW"/>
</dbReference>